<gene>
    <name evidence="3" type="ORF">DEBR0S4_13036G</name>
</gene>
<feature type="domain" description="PCI" evidence="2">
    <location>
        <begin position="302"/>
        <end position="355"/>
    </location>
</feature>
<evidence type="ECO:0000259" key="2">
    <source>
        <dbReference type="Pfam" id="PF01399"/>
    </source>
</evidence>
<evidence type="ECO:0000256" key="1">
    <source>
        <dbReference type="SAM" id="MobiDB-lite"/>
    </source>
</evidence>
<dbReference type="AlphaFoldDB" id="A0A7D9H170"/>
<dbReference type="Pfam" id="PF01399">
    <property type="entry name" value="PCI"/>
    <property type="match status" value="1"/>
</dbReference>
<organism evidence="3 4">
    <name type="scientific">Dekkera bruxellensis</name>
    <name type="common">Brettanomyces custersii</name>
    <dbReference type="NCBI Taxonomy" id="5007"/>
    <lineage>
        <taxon>Eukaryota</taxon>
        <taxon>Fungi</taxon>
        <taxon>Dikarya</taxon>
        <taxon>Ascomycota</taxon>
        <taxon>Saccharomycotina</taxon>
        <taxon>Pichiomycetes</taxon>
        <taxon>Pichiales</taxon>
        <taxon>Pichiaceae</taxon>
        <taxon>Brettanomyces</taxon>
    </lineage>
</organism>
<feature type="compositionally biased region" description="Basic and acidic residues" evidence="1">
    <location>
        <begin position="416"/>
        <end position="447"/>
    </location>
</feature>
<dbReference type="EMBL" id="CABFWN010000004">
    <property type="protein sequence ID" value="VUG19206.1"/>
    <property type="molecule type" value="Genomic_DNA"/>
</dbReference>
<feature type="region of interest" description="Disordered" evidence="1">
    <location>
        <begin position="416"/>
        <end position="460"/>
    </location>
</feature>
<reference evidence="3 4" key="1">
    <citation type="submission" date="2019-07" db="EMBL/GenBank/DDBJ databases">
        <authorList>
            <person name="Friedrich A."/>
            <person name="Schacherer J."/>
        </authorList>
    </citation>
    <scope>NUCLEOTIDE SEQUENCE [LARGE SCALE GENOMIC DNA]</scope>
</reference>
<evidence type="ECO:0000313" key="4">
    <source>
        <dbReference type="Proteomes" id="UP000478008"/>
    </source>
</evidence>
<sequence>MSFTVVLDRYLNESVTEYGAILDLELRTTDHKYQNEFNELLQNDNKDALLAKLVDSAKVFLKNMGDNAFEPTANLYINTIDSLTSEMDVDVLGPIESAVKNLGVEQYIASKSNVKPTSVISVLSNVFNFVPETSRLRVLILQQIVDLASRNYLQSLLSPTIAKNFLCWILKVEDADTEDVRKLANQIFAEIYTFNQTEALTFYSNLLQNENLESAFNAEDRENFVLKALSAKKYFAIKDAGFSSKLNDPALAQLLVLVQTANLKEFNTFISTSEGKSLSVKLDLDTLSLRVKCTAIPKILETLSEESGKHAFGYEEIAKEICVSGAEVEEILIECIQQGFITGRLSQPEEILYLNRVNSAYATNAPLTAEEWQKAGKYLQKWSVTIDGLQSLIKNLISKNGKRMLPPEAIQIFHQQKQEMKEQMQKERERRQEQDKQENIELEHKGGESQTATAEEVSVA</sequence>
<dbReference type="Proteomes" id="UP000478008">
    <property type="component" value="Unassembled WGS sequence"/>
</dbReference>
<accession>A0A7D9H170</accession>
<dbReference type="InterPro" id="IPR000717">
    <property type="entry name" value="PCI_dom"/>
</dbReference>
<proteinExistence type="predicted"/>
<protein>
    <submittedName>
        <fullName evidence="3">DEBR0S4_13036g1_1</fullName>
    </submittedName>
</protein>
<name>A0A7D9H170_DEKBR</name>
<evidence type="ECO:0000313" key="3">
    <source>
        <dbReference type="EMBL" id="VUG19206.1"/>
    </source>
</evidence>
<keyword evidence="4" id="KW-1185">Reference proteome</keyword>